<dbReference type="Pfam" id="PF01243">
    <property type="entry name" value="PNPOx_N"/>
    <property type="match status" value="1"/>
</dbReference>
<accession>A0A285HUW9</accession>
<dbReference type="InterPro" id="IPR012349">
    <property type="entry name" value="Split_barrel_FMN-bd"/>
</dbReference>
<dbReference type="PANTHER" id="PTHR42815">
    <property type="entry name" value="FAD-BINDING, PUTATIVE (AFU_ORTHOLOGUE AFUA_6G07600)-RELATED"/>
    <property type="match status" value="1"/>
</dbReference>
<dbReference type="SUPFAM" id="SSF50475">
    <property type="entry name" value="FMN-binding split barrel"/>
    <property type="match status" value="1"/>
</dbReference>
<dbReference type="OrthoDB" id="9786134at2"/>
<dbReference type="PANTHER" id="PTHR42815:SF2">
    <property type="entry name" value="FAD-BINDING, PUTATIVE (AFU_ORTHOLOGUE AFUA_6G07600)-RELATED"/>
    <property type="match status" value="1"/>
</dbReference>
<gene>
    <name evidence="3" type="ORF">SAMN05421748_105243</name>
</gene>
<sequence length="330" mass="35223">MTRYHRGELIAQKRAGLLDEAARLTGMFNTEIPWAAAAFLAAQPMIVLGATDTRGDVWATMLTGAPGFISATGVSTIDIAAATTPGDPLEEALSAPAPVGLIAIEPGTRRRLRMNGTAHPTPAGLRIELAQIYGNCPKYIQKRRPMLAPATPGVARAGVTLTAEESAFIGQADTFFVATADPDGNTDASHRGGNPGFLQALSPTHLRWPDYSGNSMFNTFGNLELNPRAGLLIPDWPTGTLLHLSGTAIVDWNPTHAEAVPGAERLVDFTVEHVVRIDNASPLRWTTPEPSRFNPPTHSTNRPATPGPLPAVRTGPRGNRASRSRRATER</sequence>
<keyword evidence="4" id="KW-1185">Reference proteome</keyword>
<reference evidence="4" key="1">
    <citation type="submission" date="2017-09" db="EMBL/GenBank/DDBJ databases">
        <authorList>
            <person name="Varghese N."/>
            <person name="Submissions S."/>
        </authorList>
    </citation>
    <scope>NUCLEOTIDE SEQUENCE [LARGE SCALE GENOMIC DNA]</scope>
    <source>
        <strain evidence="4">CGMCC 4.6857</strain>
    </source>
</reference>
<dbReference type="Gene3D" id="2.30.110.10">
    <property type="entry name" value="Electron Transport, Fmn-binding Protein, Chain A"/>
    <property type="match status" value="1"/>
</dbReference>
<feature type="region of interest" description="Disordered" evidence="1">
    <location>
        <begin position="282"/>
        <end position="330"/>
    </location>
</feature>
<dbReference type="InterPro" id="IPR011576">
    <property type="entry name" value="Pyridox_Oxase_N"/>
</dbReference>
<organism evidence="3 4">
    <name type="scientific">Paractinoplanes atraurantiacus</name>
    <dbReference type="NCBI Taxonomy" id="1036182"/>
    <lineage>
        <taxon>Bacteria</taxon>
        <taxon>Bacillati</taxon>
        <taxon>Actinomycetota</taxon>
        <taxon>Actinomycetes</taxon>
        <taxon>Micromonosporales</taxon>
        <taxon>Micromonosporaceae</taxon>
        <taxon>Paractinoplanes</taxon>
    </lineage>
</organism>
<dbReference type="RefSeq" id="WP_097320581.1">
    <property type="nucleotide sequence ID" value="NZ_OBDY01000005.1"/>
</dbReference>
<name>A0A285HUW9_9ACTN</name>
<feature type="compositionally biased region" description="Polar residues" evidence="1">
    <location>
        <begin position="294"/>
        <end position="303"/>
    </location>
</feature>
<evidence type="ECO:0000259" key="2">
    <source>
        <dbReference type="Pfam" id="PF01243"/>
    </source>
</evidence>
<evidence type="ECO:0000313" key="4">
    <source>
        <dbReference type="Proteomes" id="UP000219612"/>
    </source>
</evidence>
<evidence type="ECO:0000256" key="1">
    <source>
        <dbReference type="SAM" id="MobiDB-lite"/>
    </source>
</evidence>
<evidence type="ECO:0000313" key="3">
    <source>
        <dbReference type="EMBL" id="SNY38596.1"/>
    </source>
</evidence>
<proteinExistence type="predicted"/>
<feature type="compositionally biased region" description="Basic residues" evidence="1">
    <location>
        <begin position="320"/>
        <end position="330"/>
    </location>
</feature>
<dbReference type="EMBL" id="OBDY01000005">
    <property type="protein sequence ID" value="SNY38596.1"/>
    <property type="molecule type" value="Genomic_DNA"/>
</dbReference>
<feature type="domain" description="Pyridoxamine 5'-phosphate oxidase N-terminal" evidence="2">
    <location>
        <begin position="162"/>
        <end position="254"/>
    </location>
</feature>
<protein>
    <recommendedName>
        <fullName evidence="2">Pyridoxamine 5'-phosphate oxidase N-terminal domain-containing protein</fullName>
    </recommendedName>
</protein>
<dbReference type="Proteomes" id="UP000219612">
    <property type="component" value="Unassembled WGS sequence"/>
</dbReference>
<dbReference type="AlphaFoldDB" id="A0A285HUW9"/>